<proteinExistence type="predicted"/>
<protein>
    <recommendedName>
        <fullName evidence="4">AA1-like domain-containing protein</fullName>
    </recommendedName>
</protein>
<dbReference type="AlphaFoldDB" id="A0AAN6YTR0"/>
<accession>A0AAN6YTR0</accession>
<reference evidence="2" key="2">
    <citation type="submission" date="2023-05" db="EMBL/GenBank/DDBJ databases">
        <authorList>
            <consortium name="Lawrence Berkeley National Laboratory"/>
            <person name="Steindorff A."/>
            <person name="Hensen N."/>
            <person name="Bonometti L."/>
            <person name="Westerberg I."/>
            <person name="Brannstrom I.O."/>
            <person name="Guillou S."/>
            <person name="Cros-Aarteil S."/>
            <person name="Calhoun S."/>
            <person name="Haridas S."/>
            <person name="Kuo A."/>
            <person name="Mondo S."/>
            <person name="Pangilinan J."/>
            <person name="Riley R."/>
            <person name="Labutti K."/>
            <person name="Andreopoulos B."/>
            <person name="Lipzen A."/>
            <person name="Chen C."/>
            <person name="Yanf M."/>
            <person name="Daum C."/>
            <person name="Ng V."/>
            <person name="Clum A."/>
            <person name="Ohm R."/>
            <person name="Martin F."/>
            <person name="Silar P."/>
            <person name="Natvig D."/>
            <person name="Lalanne C."/>
            <person name="Gautier V."/>
            <person name="Ament-Velasquez S.L."/>
            <person name="Kruys A."/>
            <person name="Hutchinson M.I."/>
            <person name="Powell A.J."/>
            <person name="Barry K."/>
            <person name="Miller A.N."/>
            <person name="Grigoriev I.V."/>
            <person name="Debuchy R."/>
            <person name="Gladieux P."/>
            <person name="Thoren M.H."/>
            <person name="Johannesson H."/>
        </authorList>
    </citation>
    <scope>NUCLEOTIDE SEQUENCE</scope>
    <source>
        <strain evidence="2">CBS 508.74</strain>
    </source>
</reference>
<dbReference type="RefSeq" id="XP_064670409.1">
    <property type="nucleotide sequence ID" value="XM_064817709.1"/>
</dbReference>
<dbReference type="Proteomes" id="UP001302812">
    <property type="component" value="Unassembled WGS sequence"/>
</dbReference>
<keyword evidence="3" id="KW-1185">Reference proteome</keyword>
<comment type="caution">
    <text evidence="2">The sequence shown here is derived from an EMBL/GenBank/DDBJ whole genome shotgun (WGS) entry which is preliminary data.</text>
</comment>
<evidence type="ECO:0000256" key="1">
    <source>
        <dbReference type="SAM" id="SignalP"/>
    </source>
</evidence>
<dbReference type="EMBL" id="MU853341">
    <property type="protein sequence ID" value="KAK4112839.1"/>
    <property type="molecule type" value="Genomic_DNA"/>
</dbReference>
<evidence type="ECO:0008006" key="4">
    <source>
        <dbReference type="Google" id="ProtNLM"/>
    </source>
</evidence>
<feature type="chain" id="PRO_5042921637" description="AA1-like domain-containing protein" evidence="1">
    <location>
        <begin position="21"/>
        <end position="160"/>
    </location>
</feature>
<dbReference type="GeneID" id="89941834"/>
<sequence length="160" mass="16498">MLPLLVLSSLLGAVASPAMAVDSCTTLPSWTVSDFKSNSTDTVGAGGSASFTLTNNLTGTSDELSCNLQVNYRCIISGTPSDKNLTVHVAVRAGSLTFLLDEVVECPGRETPLHIIGTGDLQLDCDGVGIVGGRVVCSLKAGKDTIQGEAVELAPESSER</sequence>
<reference evidence="2" key="1">
    <citation type="journal article" date="2023" name="Mol. Phylogenet. Evol.">
        <title>Genome-scale phylogeny and comparative genomics of the fungal order Sordariales.</title>
        <authorList>
            <person name="Hensen N."/>
            <person name="Bonometti L."/>
            <person name="Westerberg I."/>
            <person name="Brannstrom I.O."/>
            <person name="Guillou S."/>
            <person name="Cros-Aarteil S."/>
            <person name="Calhoun S."/>
            <person name="Haridas S."/>
            <person name="Kuo A."/>
            <person name="Mondo S."/>
            <person name="Pangilinan J."/>
            <person name="Riley R."/>
            <person name="LaButti K."/>
            <person name="Andreopoulos B."/>
            <person name="Lipzen A."/>
            <person name="Chen C."/>
            <person name="Yan M."/>
            <person name="Daum C."/>
            <person name="Ng V."/>
            <person name="Clum A."/>
            <person name="Steindorff A."/>
            <person name="Ohm R.A."/>
            <person name="Martin F."/>
            <person name="Silar P."/>
            <person name="Natvig D.O."/>
            <person name="Lalanne C."/>
            <person name="Gautier V."/>
            <person name="Ament-Velasquez S.L."/>
            <person name="Kruys A."/>
            <person name="Hutchinson M.I."/>
            <person name="Powell A.J."/>
            <person name="Barry K."/>
            <person name="Miller A.N."/>
            <person name="Grigoriev I.V."/>
            <person name="Debuchy R."/>
            <person name="Gladieux P."/>
            <person name="Hiltunen Thoren M."/>
            <person name="Johannesson H."/>
        </authorList>
    </citation>
    <scope>NUCLEOTIDE SEQUENCE</scope>
    <source>
        <strain evidence="2">CBS 508.74</strain>
    </source>
</reference>
<keyword evidence="1" id="KW-0732">Signal</keyword>
<evidence type="ECO:0000313" key="2">
    <source>
        <dbReference type="EMBL" id="KAK4112839.1"/>
    </source>
</evidence>
<gene>
    <name evidence="2" type="ORF">N656DRAFT_798024</name>
</gene>
<organism evidence="2 3">
    <name type="scientific">Canariomyces notabilis</name>
    <dbReference type="NCBI Taxonomy" id="2074819"/>
    <lineage>
        <taxon>Eukaryota</taxon>
        <taxon>Fungi</taxon>
        <taxon>Dikarya</taxon>
        <taxon>Ascomycota</taxon>
        <taxon>Pezizomycotina</taxon>
        <taxon>Sordariomycetes</taxon>
        <taxon>Sordariomycetidae</taxon>
        <taxon>Sordariales</taxon>
        <taxon>Chaetomiaceae</taxon>
        <taxon>Canariomyces</taxon>
    </lineage>
</organism>
<name>A0AAN6YTR0_9PEZI</name>
<feature type="signal peptide" evidence="1">
    <location>
        <begin position="1"/>
        <end position="20"/>
    </location>
</feature>
<evidence type="ECO:0000313" key="3">
    <source>
        <dbReference type="Proteomes" id="UP001302812"/>
    </source>
</evidence>